<evidence type="ECO:0000256" key="3">
    <source>
        <dbReference type="ARBA" id="ARBA00022692"/>
    </source>
</evidence>
<feature type="transmembrane region" description="Helical" evidence="6">
    <location>
        <begin position="854"/>
        <end position="876"/>
    </location>
</feature>
<dbReference type="EMBL" id="JAENHP010000012">
    <property type="protein sequence ID" value="MBM2619737.1"/>
    <property type="molecule type" value="Genomic_DNA"/>
</dbReference>
<feature type="transmembrane region" description="Helical" evidence="6">
    <location>
        <begin position="897"/>
        <end position="927"/>
    </location>
</feature>
<evidence type="ECO:0000313" key="8">
    <source>
        <dbReference type="EMBL" id="MBM2619737.1"/>
    </source>
</evidence>
<keyword evidence="3 6" id="KW-0812">Transmembrane</keyword>
<sequence length="980" mass="101051">MYYIALGAVRRRSGPALLMALLAALLATGASCAAWYGLTVSSRSAGAEVLRAPVEERVILARQPGDTTDDPRGALDRFASTVREMLPVPSGTPVLGVVAEATYNYPGRSGASTGLPIAYRDGFCEHAKVTGSCPATANDAAISADTARRLKLKAGDTFRLRSATSSIPMTFRVSGVYVHVEPGNAYWSDKLFRAQGSLDPLFTSLDTFRDPLLTRQTYAWDLDVPLPLLRGDGAYDLNGLVNAAAPRFAAAQLELATPTGKLVDRVREERIAVARGVAIGLGQLAVLAWFAFALAGRFTGRDRRADAGLLKLRGSTARGILRLALSQHLLPLLGGGAAGWVAGFLLAWPLAGGLPVTVELWVALLLSLGLVIVVLGIALLVLLAVDALQQRAPVAALLRRVPSARADWRSGVVDLALVALAAGAVYQARQGGSGLGVVAPALVALAVALLLARLLRRAADRAGAVALRAGRIRLGLTAVRVSRQPGTDRVFALVAVTVAMMALALGTFSAGRTERAGRADVELGAPRVLTVTAATRTELLYAVRRADPEGRYAMAAVVDAGGSPPVLAVDSRRLATVATWRPEYGPIDALTRFPAPAALPLVTGDRLTVAVTSRRTTTTLLGATLQHEGTGEPVRVEFKGLRPGAGEASAAVPRCAVAPGCRLVAWELFTPEGSDDGSVTIRSLTQQNPSGAVLGPAQLADVTHWRSDFSSPAVHIATSGGGLTLTTVPAESIKVSVVDSPLPQPVVLAGPTPSTWVFDDAAVGRFGDPATPVRVAAAATVLPVLGHEGVLTDLDAARRVAGESDQGGTLQVWLTADAPASVVEAIGLPVLSDRTAAARAEDLAADASVVTAPFGLFAVAVGALIAAGLLGLSAAVDREAQLDHLRALRWQGLSRRSALATAYAGAGSVALAGLLGGLAAALVARPVAAVTAPPFPDGWRVIPPPGALGPVALAVAAGVGLVVLGATAWLSVRRLRGELS</sequence>
<dbReference type="InterPro" id="IPR003838">
    <property type="entry name" value="ABC3_permease_C"/>
</dbReference>
<keyword evidence="9" id="KW-1185">Reference proteome</keyword>
<feature type="transmembrane region" description="Helical" evidence="6">
    <location>
        <begin position="490"/>
        <end position="510"/>
    </location>
</feature>
<name>A0ABS2AIR8_9ACTN</name>
<feature type="transmembrane region" description="Helical" evidence="6">
    <location>
        <begin position="432"/>
        <end position="452"/>
    </location>
</feature>
<feature type="transmembrane region" description="Helical" evidence="6">
    <location>
        <begin position="329"/>
        <end position="348"/>
    </location>
</feature>
<reference evidence="8 9" key="1">
    <citation type="submission" date="2021-01" db="EMBL/GenBank/DDBJ databases">
        <title>Actinoplanes sp. nov. LDG1-06 isolated from lichen.</title>
        <authorList>
            <person name="Saeng-In P."/>
            <person name="Phongsopitanun W."/>
            <person name="Kanchanasin P."/>
            <person name="Yuki M."/>
            <person name="Kudo T."/>
            <person name="Ohkuma M."/>
            <person name="Tanasupawat S."/>
        </authorList>
    </citation>
    <scope>NUCLEOTIDE SEQUENCE [LARGE SCALE GENOMIC DNA]</scope>
    <source>
        <strain evidence="8 9">LDG1-06</strain>
    </source>
</reference>
<comment type="caution">
    <text evidence="8">The sequence shown here is derived from an EMBL/GenBank/DDBJ whole genome shotgun (WGS) entry which is preliminary data.</text>
</comment>
<evidence type="ECO:0000256" key="1">
    <source>
        <dbReference type="ARBA" id="ARBA00004651"/>
    </source>
</evidence>
<feature type="transmembrane region" description="Helical" evidence="6">
    <location>
        <begin position="272"/>
        <end position="295"/>
    </location>
</feature>
<accession>A0ABS2AIR8</accession>
<feature type="transmembrane region" description="Helical" evidence="6">
    <location>
        <begin position="947"/>
        <end position="972"/>
    </location>
</feature>
<comment type="subcellular location">
    <subcellularLocation>
        <location evidence="1">Cell membrane</location>
        <topology evidence="1">Multi-pass membrane protein</topology>
    </subcellularLocation>
</comment>
<feature type="domain" description="ABC3 transporter permease C-terminal" evidence="7">
    <location>
        <begin position="283"/>
        <end position="382"/>
    </location>
</feature>
<keyword evidence="4 6" id="KW-1133">Transmembrane helix</keyword>
<feature type="transmembrane region" description="Helical" evidence="6">
    <location>
        <begin position="360"/>
        <end position="385"/>
    </location>
</feature>
<dbReference type="RefSeq" id="WP_203379731.1">
    <property type="nucleotide sequence ID" value="NZ_JAENHP010000012.1"/>
</dbReference>
<proteinExistence type="predicted"/>
<evidence type="ECO:0000256" key="2">
    <source>
        <dbReference type="ARBA" id="ARBA00022475"/>
    </source>
</evidence>
<gene>
    <name evidence="8" type="ORF">JIG36_29935</name>
</gene>
<feature type="transmembrane region" description="Helical" evidence="6">
    <location>
        <begin position="406"/>
        <end position="426"/>
    </location>
</feature>
<evidence type="ECO:0000259" key="7">
    <source>
        <dbReference type="Pfam" id="PF02687"/>
    </source>
</evidence>
<evidence type="ECO:0000256" key="4">
    <source>
        <dbReference type="ARBA" id="ARBA00022989"/>
    </source>
</evidence>
<evidence type="ECO:0000313" key="9">
    <source>
        <dbReference type="Proteomes" id="UP000632138"/>
    </source>
</evidence>
<keyword evidence="2" id="KW-1003">Cell membrane</keyword>
<evidence type="ECO:0000256" key="5">
    <source>
        <dbReference type="ARBA" id="ARBA00023136"/>
    </source>
</evidence>
<keyword evidence="5 6" id="KW-0472">Membrane</keyword>
<dbReference type="Proteomes" id="UP000632138">
    <property type="component" value="Unassembled WGS sequence"/>
</dbReference>
<protein>
    <submittedName>
        <fullName evidence="8">ABC transporter permease</fullName>
    </submittedName>
</protein>
<organism evidence="8 9">
    <name type="scientific">Paractinoplanes ovalisporus</name>
    <dbReference type="NCBI Taxonomy" id="2810368"/>
    <lineage>
        <taxon>Bacteria</taxon>
        <taxon>Bacillati</taxon>
        <taxon>Actinomycetota</taxon>
        <taxon>Actinomycetes</taxon>
        <taxon>Micromonosporales</taxon>
        <taxon>Micromonosporaceae</taxon>
        <taxon>Paractinoplanes</taxon>
    </lineage>
</organism>
<evidence type="ECO:0000256" key="6">
    <source>
        <dbReference type="SAM" id="Phobius"/>
    </source>
</evidence>
<dbReference type="Pfam" id="PF02687">
    <property type="entry name" value="FtsX"/>
    <property type="match status" value="1"/>
</dbReference>